<dbReference type="SUPFAM" id="SSF88723">
    <property type="entry name" value="PIN domain-like"/>
    <property type="match status" value="1"/>
</dbReference>
<dbReference type="Gene3D" id="1.20.1060.10">
    <property type="entry name" value="Taq DNA Polymerase, Chain T, domain 4"/>
    <property type="match status" value="1"/>
</dbReference>
<dbReference type="InterPro" id="IPR043502">
    <property type="entry name" value="DNA/RNA_pol_sf"/>
</dbReference>
<dbReference type="Pfam" id="PF01367">
    <property type="entry name" value="5_3_exonuc"/>
    <property type="match status" value="1"/>
</dbReference>
<evidence type="ECO:0000256" key="7">
    <source>
        <dbReference type="ARBA" id="ARBA00022705"/>
    </source>
</evidence>
<comment type="subunit">
    <text evidence="2">Single-chain monomer with multiple functions.</text>
</comment>
<feature type="domain" description="3'-5' exonuclease" evidence="18">
    <location>
        <begin position="296"/>
        <end position="483"/>
    </location>
</feature>
<dbReference type="SUPFAM" id="SSF47807">
    <property type="entry name" value="5' to 3' exonuclease, C-terminal subdomain"/>
    <property type="match status" value="1"/>
</dbReference>
<dbReference type="GO" id="GO:0003677">
    <property type="term" value="F:DNA binding"/>
    <property type="evidence" value="ECO:0007669"/>
    <property type="project" value="UniProtKB-UniRule"/>
</dbReference>
<dbReference type="CDD" id="cd08637">
    <property type="entry name" value="DNA_pol_A_pol_I_C"/>
    <property type="match status" value="1"/>
</dbReference>
<evidence type="ECO:0000256" key="9">
    <source>
        <dbReference type="ARBA" id="ARBA00022763"/>
    </source>
</evidence>
<dbReference type="InterPro" id="IPR002298">
    <property type="entry name" value="DNA_polymerase_A"/>
</dbReference>
<dbReference type="PANTHER" id="PTHR10133">
    <property type="entry name" value="DNA POLYMERASE I"/>
    <property type="match status" value="1"/>
</dbReference>
<keyword evidence="6 17" id="KW-0548">Nucleotidyltransferase</keyword>
<dbReference type="InterPro" id="IPR012337">
    <property type="entry name" value="RNaseH-like_sf"/>
</dbReference>
<dbReference type="GO" id="GO:0008409">
    <property type="term" value="F:5'-3' exonuclease activity"/>
    <property type="evidence" value="ECO:0007669"/>
    <property type="project" value="UniProtKB-UniRule"/>
</dbReference>
<feature type="domain" description="DNA-directed DNA polymerase family A palm" evidence="20">
    <location>
        <begin position="652"/>
        <end position="859"/>
    </location>
</feature>
<dbReference type="SMART" id="SM00482">
    <property type="entry name" value="POLAc"/>
    <property type="match status" value="1"/>
</dbReference>
<feature type="domain" description="5'-3' exonuclease" evidence="19">
    <location>
        <begin position="1"/>
        <end position="258"/>
    </location>
</feature>
<keyword evidence="13 17" id="KW-0238">DNA-binding</keyword>
<evidence type="ECO:0000313" key="22">
    <source>
        <dbReference type="Proteomes" id="UP000318359"/>
    </source>
</evidence>
<dbReference type="GO" id="GO:0003887">
    <property type="term" value="F:DNA-directed DNA polymerase activity"/>
    <property type="evidence" value="ECO:0007669"/>
    <property type="project" value="UniProtKB-UniRule"/>
</dbReference>
<keyword evidence="7 17" id="KW-0235">DNA replication</keyword>
<dbReference type="Pfam" id="PF02739">
    <property type="entry name" value="5_3_exonuc_N"/>
    <property type="match status" value="1"/>
</dbReference>
<evidence type="ECO:0000259" key="18">
    <source>
        <dbReference type="SMART" id="SM00474"/>
    </source>
</evidence>
<dbReference type="FunFam" id="3.40.50.1010:FF:000001">
    <property type="entry name" value="DNA polymerase I"/>
    <property type="match status" value="1"/>
</dbReference>
<evidence type="ECO:0000256" key="6">
    <source>
        <dbReference type="ARBA" id="ARBA00022695"/>
    </source>
</evidence>
<dbReference type="CDD" id="cd06139">
    <property type="entry name" value="DNA_polA_I_Ecoli_like_exo"/>
    <property type="match status" value="1"/>
</dbReference>
<evidence type="ECO:0000256" key="15">
    <source>
        <dbReference type="ARBA" id="ARBA00049244"/>
    </source>
</evidence>
<dbReference type="NCBIfam" id="NF004397">
    <property type="entry name" value="PRK05755.1"/>
    <property type="match status" value="1"/>
</dbReference>
<dbReference type="InterPro" id="IPR019760">
    <property type="entry name" value="DNA-dir_DNA_pol_A_CS"/>
</dbReference>
<comment type="similarity">
    <text evidence="1 17">Belongs to the DNA polymerase type-A family.</text>
</comment>
<dbReference type="SMART" id="SM00475">
    <property type="entry name" value="53EXOc"/>
    <property type="match status" value="1"/>
</dbReference>
<dbReference type="FunFam" id="3.30.420.10:FF:000026">
    <property type="entry name" value="DNA polymerase I"/>
    <property type="match status" value="1"/>
</dbReference>
<evidence type="ECO:0000313" key="21">
    <source>
        <dbReference type="EMBL" id="RZO18677.1"/>
    </source>
</evidence>
<dbReference type="GO" id="GO:0008408">
    <property type="term" value="F:3'-5' exonuclease activity"/>
    <property type="evidence" value="ECO:0007669"/>
    <property type="project" value="UniProtKB-UniRule"/>
</dbReference>
<dbReference type="InterPro" id="IPR001098">
    <property type="entry name" value="DNA-dir_DNA_pol_A_palm_dom"/>
</dbReference>
<keyword evidence="12 17" id="KW-0239">DNA-directed DNA polymerase</keyword>
<comment type="function">
    <text evidence="17">In addition to polymerase activity, this DNA polymerase exhibits 3'-5' and 5'-3' exonuclease activity.</text>
</comment>
<dbReference type="Gene3D" id="3.40.50.1010">
    <property type="entry name" value="5'-nuclease"/>
    <property type="match status" value="1"/>
</dbReference>
<dbReference type="Gene3D" id="3.30.70.370">
    <property type="match status" value="1"/>
</dbReference>
<evidence type="ECO:0000256" key="12">
    <source>
        <dbReference type="ARBA" id="ARBA00022932"/>
    </source>
</evidence>
<accession>A0A520MBT4</accession>
<reference evidence="21 22" key="1">
    <citation type="submission" date="2019-02" db="EMBL/GenBank/DDBJ databases">
        <title>Prokaryotic population dynamics and viral predation in marine succession experiment using metagenomics: the confinement effect.</title>
        <authorList>
            <person name="Haro-Moreno J.M."/>
            <person name="Rodriguez-Valera F."/>
            <person name="Lopez-Perez M."/>
        </authorList>
    </citation>
    <scope>NUCLEOTIDE SEQUENCE [LARGE SCALE GENOMIC DNA]</scope>
    <source>
        <strain evidence="21">MED-G167</strain>
    </source>
</reference>
<name>A0A520MBT4_9GAMM</name>
<dbReference type="Gene3D" id="1.10.150.20">
    <property type="entry name" value="5' to 3' exonuclease, C-terminal subdomain"/>
    <property type="match status" value="2"/>
</dbReference>
<dbReference type="InterPro" id="IPR008918">
    <property type="entry name" value="HhH2"/>
</dbReference>
<dbReference type="InterPro" id="IPR036397">
    <property type="entry name" value="RNaseH_sf"/>
</dbReference>
<dbReference type="Proteomes" id="UP000318359">
    <property type="component" value="Unassembled WGS sequence"/>
</dbReference>
<organism evidence="21 22">
    <name type="scientific">SAR86 cluster bacterium</name>
    <dbReference type="NCBI Taxonomy" id="2030880"/>
    <lineage>
        <taxon>Bacteria</taxon>
        <taxon>Pseudomonadati</taxon>
        <taxon>Pseudomonadota</taxon>
        <taxon>Gammaproteobacteria</taxon>
        <taxon>SAR86 cluster</taxon>
    </lineage>
</organism>
<evidence type="ECO:0000256" key="10">
    <source>
        <dbReference type="ARBA" id="ARBA00022801"/>
    </source>
</evidence>
<keyword evidence="11 17" id="KW-0269">Exonuclease</keyword>
<protein>
    <recommendedName>
        <fullName evidence="4 16">DNA polymerase I</fullName>
        <ecNumber evidence="3 16">2.7.7.7</ecNumber>
    </recommendedName>
</protein>
<comment type="caution">
    <text evidence="21">The sequence shown here is derived from an EMBL/GenBank/DDBJ whole genome shotgun (WGS) entry which is preliminary data.</text>
</comment>
<evidence type="ECO:0000256" key="4">
    <source>
        <dbReference type="ARBA" id="ARBA00020311"/>
    </source>
</evidence>
<evidence type="ECO:0000256" key="2">
    <source>
        <dbReference type="ARBA" id="ARBA00011541"/>
    </source>
</evidence>
<evidence type="ECO:0000256" key="5">
    <source>
        <dbReference type="ARBA" id="ARBA00022679"/>
    </source>
</evidence>
<dbReference type="Gene3D" id="3.30.420.10">
    <property type="entry name" value="Ribonuclease H-like superfamily/Ribonuclease H"/>
    <property type="match status" value="1"/>
</dbReference>
<dbReference type="FunFam" id="1.20.1060.10:FF:000001">
    <property type="entry name" value="DNA polymerase I"/>
    <property type="match status" value="1"/>
</dbReference>
<dbReference type="CDD" id="cd09859">
    <property type="entry name" value="PIN_53EXO"/>
    <property type="match status" value="1"/>
</dbReference>
<comment type="catalytic activity">
    <reaction evidence="15 17">
        <text>DNA(n) + a 2'-deoxyribonucleoside 5'-triphosphate = DNA(n+1) + diphosphate</text>
        <dbReference type="Rhea" id="RHEA:22508"/>
        <dbReference type="Rhea" id="RHEA-COMP:17339"/>
        <dbReference type="Rhea" id="RHEA-COMP:17340"/>
        <dbReference type="ChEBI" id="CHEBI:33019"/>
        <dbReference type="ChEBI" id="CHEBI:61560"/>
        <dbReference type="ChEBI" id="CHEBI:173112"/>
        <dbReference type="EC" id="2.7.7.7"/>
    </reaction>
</comment>
<dbReference type="GO" id="GO:0006261">
    <property type="term" value="P:DNA-templated DNA replication"/>
    <property type="evidence" value="ECO:0007669"/>
    <property type="project" value="UniProtKB-UniRule"/>
</dbReference>
<sequence>MKDRLFIIDGSSYLYRAFHAMPPLTTSTGRPTGAVKGVTNMLVNLKKESEGSPIIVVFDAKGKNFRHQIYDDYKSNRPPMPDELREQLKPVKDICKAIGFPLLEISGVEADDVIATLVRMAKERKYISVVSTLDKDMMQLVEDPHTTTMNTMTHQNFDEAKVFEKFGVKPNQIRDMLALVGDSSDNIPGVPKVGQKTAAKWLNEYDDLETIKANAESIPGVVGNNLREFLPNLDRNVELVSLKDDIDLKVNFEDLLILNNDDDALEKLFEELEFKPLKNNPAKKTPEEAAVVNSKYQTISTSKELKEWAKKLDQCKAFAIDTETSSLDTITADLIGISLSVEEEKGCYIPIGHDYDDVPNQLSLDDVVKIIGKSVEANQSKAVGQNLKFDIPILSRHGITLSNFLGDTMLMSYVLNSTATRHSMDRMAEYYLQLSTIKYTDITGTASKQISFSKVDITTATNYAAEDADITLRLYNHLAESLKGHSKQLKLLEDIEYPLVIALIATETNGAKVDKKKLAAHSKELGEKIEVLTKKAHKLGGQEFNLDSPKQLLEILYQKQGLPVLQKTPKGQPSTNEATLQRLAEEYDLPKVILEYRTLAKLKSTYTDSLIAMENPATGRIHTSYHQAVTSTGRLSSTEPNLQNIPIKTSEGRRIREAFIPEKGNVLISADYSQIELRIMAHLSGDKNLTNAFNNNLDVHSATAAEIFGVDINDVDSDQRRSAKAINFGLMYGMSAFGLTRQLDITRAEAQSYLDTYFERYTGVRDYMDNVRAEAKEDLYVQTIMGRRLYVNEINAANGLRRQAAERAAINAPLQGSAADIIKKAMLDVDAWITNEASDTTKMIMQVHDELILEVKKSESEDILNKVKEIMEAAVDLNIPLIVEASIGSNWNEAH</sequence>
<evidence type="ECO:0000256" key="17">
    <source>
        <dbReference type="RuleBase" id="RU004460"/>
    </source>
</evidence>
<dbReference type="Pfam" id="PF00476">
    <property type="entry name" value="DNA_pol_A"/>
    <property type="match status" value="1"/>
</dbReference>
<dbReference type="InterPro" id="IPR002562">
    <property type="entry name" value="3'-5'_exonuclease_dom"/>
</dbReference>
<dbReference type="CDD" id="cd09898">
    <property type="entry name" value="H3TH_53EXO"/>
    <property type="match status" value="1"/>
</dbReference>
<dbReference type="EMBL" id="SHBM01000005">
    <property type="protein sequence ID" value="RZO18677.1"/>
    <property type="molecule type" value="Genomic_DNA"/>
</dbReference>
<evidence type="ECO:0000259" key="20">
    <source>
        <dbReference type="SMART" id="SM00482"/>
    </source>
</evidence>
<dbReference type="AlphaFoldDB" id="A0A520MBT4"/>
<evidence type="ECO:0000259" key="19">
    <source>
        <dbReference type="SMART" id="SM00475"/>
    </source>
</evidence>
<dbReference type="EC" id="2.7.7.7" evidence="3 16"/>
<dbReference type="InterPro" id="IPR018320">
    <property type="entry name" value="DNA_polymerase_1"/>
</dbReference>
<dbReference type="InterPro" id="IPR002421">
    <property type="entry name" value="5-3_exonuclease"/>
</dbReference>
<dbReference type="PROSITE" id="PS00447">
    <property type="entry name" value="DNA_POLYMERASE_A"/>
    <property type="match status" value="1"/>
</dbReference>
<dbReference type="PANTHER" id="PTHR10133:SF27">
    <property type="entry name" value="DNA POLYMERASE NU"/>
    <property type="match status" value="1"/>
</dbReference>
<dbReference type="SUPFAM" id="SSF53098">
    <property type="entry name" value="Ribonuclease H-like"/>
    <property type="match status" value="1"/>
</dbReference>
<evidence type="ECO:0000256" key="13">
    <source>
        <dbReference type="ARBA" id="ARBA00023125"/>
    </source>
</evidence>
<evidence type="ECO:0000256" key="11">
    <source>
        <dbReference type="ARBA" id="ARBA00022839"/>
    </source>
</evidence>
<dbReference type="SUPFAM" id="SSF56672">
    <property type="entry name" value="DNA/RNA polymerases"/>
    <property type="match status" value="1"/>
</dbReference>
<dbReference type="SMART" id="SM00474">
    <property type="entry name" value="35EXOc"/>
    <property type="match status" value="1"/>
</dbReference>
<keyword evidence="10 17" id="KW-0378">Hydrolase</keyword>
<keyword evidence="9 17" id="KW-0227">DNA damage</keyword>
<evidence type="ECO:0000256" key="16">
    <source>
        <dbReference type="NCBIfam" id="TIGR00593"/>
    </source>
</evidence>
<dbReference type="InterPro" id="IPR036279">
    <property type="entry name" value="5-3_exonuclease_C_sf"/>
</dbReference>
<gene>
    <name evidence="17 21" type="primary">polA</name>
    <name evidence="21" type="ORF">EVB00_00735</name>
</gene>
<dbReference type="InterPro" id="IPR020046">
    <property type="entry name" value="5-3_exonucl_a-hlix_arch_N"/>
</dbReference>
<dbReference type="Pfam" id="PF01612">
    <property type="entry name" value="DNA_pol_A_exo1"/>
    <property type="match status" value="1"/>
</dbReference>
<evidence type="ECO:0000256" key="14">
    <source>
        <dbReference type="ARBA" id="ARBA00023204"/>
    </source>
</evidence>
<evidence type="ECO:0000256" key="1">
    <source>
        <dbReference type="ARBA" id="ARBA00007705"/>
    </source>
</evidence>
<dbReference type="InterPro" id="IPR029060">
    <property type="entry name" value="PIN-like_dom_sf"/>
</dbReference>
<keyword evidence="5 17" id="KW-0808">Transferase</keyword>
<dbReference type="SMART" id="SM00279">
    <property type="entry name" value="HhH2"/>
    <property type="match status" value="1"/>
</dbReference>
<evidence type="ECO:0000256" key="3">
    <source>
        <dbReference type="ARBA" id="ARBA00012417"/>
    </source>
</evidence>
<dbReference type="InterPro" id="IPR020045">
    <property type="entry name" value="DNA_polI_H3TH"/>
</dbReference>
<evidence type="ECO:0000256" key="8">
    <source>
        <dbReference type="ARBA" id="ARBA00022722"/>
    </source>
</evidence>
<keyword evidence="8" id="KW-0540">Nuclease</keyword>
<dbReference type="NCBIfam" id="TIGR00593">
    <property type="entry name" value="pola"/>
    <property type="match status" value="1"/>
</dbReference>
<keyword evidence="14 17" id="KW-0234">DNA repair</keyword>
<dbReference type="FunFam" id="1.10.150.20:FF:000003">
    <property type="entry name" value="DNA polymerase I"/>
    <property type="match status" value="1"/>
</dbReference>
<dbReference type="PRINTS" id="PR00868">
    <property type="entry name" value="DNAPOLI"/>
</dbReference>
<dbReference type="FunFam" id="1.10.150.20:FF:000002">
    <property type="entry name" value="DNA polymerase I"/>
    <property type="match status" value="1"/>
</dbReference>
<proteinExistence type="inferred from homology"/>
<dbReference type="GO" id="GO:0006302">
    <property type="term" value="P:double-strand break repair"/>
    <property type="evidence" value="ECO:0007669"/>
    <property type="project" value="TreeGrafter"/>
</dbReference>